<protein>
    <submittedName>
        <fullName evidence="2">Uncharacterized protein</fullName>
    </submittedName>
</protein>
<dbReference type="GeneID" id="97347573"/>
<feature type="transmembrane region" description="Helical" evidence="1">
    <location>
        <begin position="12"/>
        <end position="33"/>
    </location>
</feature>
<accession>A0A5D4S5W6</accession>
<keyword evidence="1" id="KW-0812">Transmembrane</keyword>
<organism evidence="2 3">
    <name type="scientific">Bacillus infantis</name>
    <dbReference type="NCBI Taxonomy" id="324767"/>
    <lineage>
        <taxon>Bacteria</taxon>
        <taxon>Bacillati</taxon>
        <taxon>Bacillota</taxon>
        <taxon>Bacilli</taxon>
        <taxon>Bacillales</taxon>
        <taxon>Bacillaceae</taxon>
        <taxon>Bacillus</taxon>
    </lineage>
</organism>
<evidence type="ECO:0000313" key="2">
    <source>
        <dbReference type="EMBL" id="TYS57931.1"/>
    </source>
</evidence>
<reference evidence="2 3" key="1">
    <citation type="submission" date="2019-08" db="EMBL/GenBank/DDBJ databases">
        <title>Bacillus genomes from the desert of Cuatro Cienegas, Coahuila.</title>
        <authorList>
            <person name="Olmedo-Alvarez G."/>
        </authorList>
    </citation>
    <scope>NUCLEOTIDE SEQUENCE [LARGE SCALE GENOMIC DNA]</scope>
    <source>
        <strain evidence="2 3">CH37_1T</strain>
    </source>
</reference>
<evidence type="ECO:0000256" key="1">
    <source>
        <dbReference type="SAM" id="Phobius"/>
    </source>
</evidence>
<keyword evidence="1" id="KW-1133">Transmembrane helix</keyword>
<keyword evidence="1" id="KW-0472">Membrane</keyword>
<dbReference type="AlphaFoldDB" id="A0A5D4S5W6"/>
<dbReference type="EMBL" id="VTES01000011">
    <property type="protein sequence ID" value="TYS57931.1"/>
    <property type="molecule type" value="Genomic_DNA"/>
</dbReference>
<gene>
    <name evidence="2" type="ORF">FZD47_24145</name>
</gene>
<evidence type="ECO:0000313" key="3">
    <source>
        <dbReference type="Proteomes" id="UP000323732"/>
    </source>
</evidence>
<comment type="caution">
    <text evidence="2">The sequence shown here is derived from an EMBL/GenBank/DDBJ whole genome shotgun (WGS) entry which is preliminary data.</text>
</comment>
<proteinExistence type="predicted"/>
<sequence>MERLKNEKGNTTLFMISFFGIFALMFMMIANFANVLIEKQHASNNAEQASLVASGVILEALDTAITEYDEEVVRRLLENPDLDLEKLRKKVDDEIKALPEDYKKYEKNHIAINNILKQELPGNGLLQEKVLAELNNAESLIPFEVGSNISGNNGKVEETTIFLNNKNRIEVETSTRYKAVKFDEYFSENQRYIKQKGQGPSFDFAEAMSWSLNLSPF</sequence>
<dbReference type="RefSeq" id="WP_009795827.1">
    <property type="nucleotide sequence ID" value="NZ_CP160000.1"/>
</dbReference>
<dbReference type="Proteomes" id="UP000323732">
    <property type="component" value="Unassembled WGS sequence"/>
</dbReference>
<name>A0A5D4S5W6_9BACI</name>